<protein>
    <submittedName>
        <fullName evidence="2">Uncharacterized protein</fullName>
    </submittedName>
</protein>
<dbReference type="AlphaFoldDB" id="A0A6A6LLK7"/>
<organism evidence="2 3">
    <name type="scientific">Hevea brasiliensis</name>
    <name type="common">Para rubber tree</name>
    <name type="synonym">Siphonia brasiliensis</name>
    <dbReference type="NCBI Taxonomy" id="3981"/>
    <lineage>
        <taxon>Eukaryota</taxon>
        <taxon>Viridiplantae</taxon>
        <taxon>Streptophyta</taxon>
        <taxon>Embryophyta</taxon>
        <taxon>Tracheophyta</taxon>
        <taxon>Spermatophyta</taxon>
        <taxon>Magnoliopsida</taxon>
        <taxon>eudicotyledons</taxon>
        <taxon>Gunneridae</taxon>
        <taxon>Pentapetalae</taxon>
        <taxon>rosids</taxon>
        <taxon>fabids</taxon>
        <taxon>Malpighiales</taxon>
        <taxon>Euphorbiaceae</taxon>
        <taxon>Crotonoideae</taxon>
        <taxon>Micrandreae</taxon>
        <taxon>Hevea</taxon>
    </lineage>
</organism>
<evidence type="ECO:0000313" key="3">
    <source>
        <dbReference type="Proteomes" id="UP000467840"/>
    </source>
</evidence>
<keyword evidence="3" id="KW-1185">Reference proteome</keyword>
<evidence type="ECO:0000256" key="1">
    <source>
        <dbReference type="SAM" id="MobiDB-lite"/>
    </source>
</evidence>
<dbReference type="PANTHER" id="PTHR21527">
    <property type="entry name" value="NUCLEOPORIN NUP35"/>
    <property type="match status" value="1"/>
</dbReference>
<proteinExistence type="predicted"/>
<dbReference type="Proteomes" id="UP000467840">
    <property type="component" value="Chromosome 4"/>
</dbReference>
<feature type="compositionally biased region" description="Polar residues" evidence="1">
    <location>
        <begin position="56"/>
        <end position="80"/>
    </location>
</feature>
<dbReference type="PANTHER" id="PTHR21527:SF6">
    <property type="entry name" value="NUCLEOPORIN NUP35"/>
    <property type="match status" value="1"/>
</dbReference>
<dbReference type="GO" id="GO:0017056">
    <property type="term" value="F:structural constituent of nuclear pore"/>
    <property type="evidence" value="ECO:0007669"/>
    <property type="project" value="TreeGrafter"/>
</dbReference>
<feature type="compositionally biased region" description="Basic and acidic residues" evidence="1">
    <location>
        <begin position="1"/>
        <end position="10"/>
    </location>
</feature>
<sequence>MYTLEDRSDFSPESGIPDYPLSPEIKSDPRTPFQSSGRDFMTPVKSKSEASASFALMSSHQNQQGSASSAWWSPTKASSSEQEDKGKGSPVEGVVQPGALITLPPPREVARPEMQRNCLPAGNLDEEEWVTVYGFYKVVNDISLVSFSLQLNHFAFYNDAILLVTVVELKSLNILLTIIASNHFSAILLKSSRALEETHFKGKQTYEMSNA</sequence>
<gene>
    <name evidence="2" type="ORF">GH714_020529</name>
</gene>
<dbReference type="GO" id="GO:0006999">
    <property type="term" value="P:nuclear pore organization"/>
    <property type="evidence" value="ECO:0007669"/>
    <property type="project" value="TreeGrafter"/>
</dbReference>
<dbReference type="EMBL" id="JAAGAX010000010">
    <property type="protein sequence ID" value="KAF2301158.1"/>
    <property type="molecule type" value="Genomic_DNA"/>
</dbReference>
<dbReference type="GO" id="GO:0044615">
    <property type="term" value="C:nuclear pore nuclear basket"/>
    <property type="evidence" value="ECO:0007669"/>
    <property type="project" value="TreeGrafter"/>
</dbReference>
<accession>A0A6A6LLK7</accession>
<feature type="region of interest" description="Disordered" evidence="1">
    <location>
        <begin position="1"/>
        <end position="107"/>
    </location>
</feature>
<reference evidence="2 3" key="1">
    <citation type="journal article" date="2020" name="Mol. Plant">
        <title>The Chromosome-Based Rubber Tree Genome Provides New Insights into Spurge Genome Evolution and Rubber Biosynthesis.</title>
        <authorList>
            <person name="Liu J."/>
            <person name="Shi C."/>
            <person name="Shi C.C."/>
            <person name="Li W."/>
            <person name="Zhang Q.J."/>
            <person name="Zhang Y."/>
            <person name="Li K."/>
            <person name="Lu H.F."/>
            <person name="Shi C."/>
            <person name="Zhu S.T."/>
            <person name="Xiao Z.Y."/>
            <person name="Nan H."/>
            <person name="Yue Y."/>
            <person name="Zhu X.G."/>
            <person name="Wu Y."/>
            <person name="Hong X.N."/>
            <person name="Fan G.Y."/>
            <person name="Tong Y."/>
            <person name="Zhang D."/>
            <person name="Mao C.L."/>
            <person name="Liu Y.L."/>
            <person name="Hao S.J."/>
            <person name="Liu W.Q."/>
            <person name="Lv M.Q."/>
            <person name="Zhang H.B."/>
            <person name="Liu Y."/>
            <person name="Hu-Tang G.R."/>
            <person name="Wang J.P."/>
            <person name="Wang J.H."/>
            <person name="Sun Y.H."/>
            <person name="Ni S.B."/>
            <person name="Chen W.B."/>
            <person name="Zhang X.C."/>
            <person name="Jiao Y.N."/>
            <person name="Eichler E.E."/>
            <person name="Li G.H."/>
            <person name="Liu X."/>
            <person name="Gao L.Z."/>
        </authorList>
    </citation>
    <scope>NUCLEOTIDE SEQUENCE [LARGE SCALE GENOMIC DNA]</scope>
    <source>
        <strain evidence="3">cv. GT1</strain>
        <tissue evidence="2">Leaf</tissue>
    </source>
</reference>
<dbReference type="GO" id="GO:0006607">
    <property type="term" value="P:NLS-bearing protein import into nucleus"/>
    <property type="evidence" value="ECO:0007669"/>
    <property type="project" value="TreeGrafter"/>
</dbReference>
<dbReference type="GO" id="GO:0005543">
    <property type="term" value="F:phospholipid binding"/>
    <property type="evidence" value="ECO:0007669"/>
    <property type="project" value="TreeGrafter"/>
</dbReference>
<dbReference type="GO" id="GO:0044613">
    <property type="term" value="C:nuclear pore central transport channel"/>
    <property type="evidence" value="ECO:0007669"/>
    <property type="project" value="TreeGrafter"/>
</dbReference>
<evidence type="ECO:0000313" key="2">
    <source>
        <dbReference type="EMBL" id="KAF2301158.1"/>
    </source>
</evidence>
<name>A0A6A6LLK7_HEVBR</name>
<comment type="caution">
    <text evidence="2">The sequence shown here is derived from an EMBL/GenBank/DDBJ whole genome shotgun (WGS) entry which is preliminary data.</text>
</comment>